<comment type="catalytic activity">
    <reaction evidence="11">
        <text>(R)-pantoate + beta-alanine + ATP = (R)-pantothenate + AMP + diphosphate + H(+)</text>
        <dbReference type="Rhea" id="RHEA:10912"/>
        <dbReference type="ChEBI" id="CHEBI:15378"/>
        <dbReference type="ChEBI" id="CHEBI:15980"/>
        <dbReference type="ChEBI" id="CHEBI:29032"/>
        <dbReference type="ChEBI" id="CHEBI:30616"/>
        <dbReference type="ChEBI" id="CHEBI:33019"/>
        <dbReference type="ChEBI" id="CHEBI:57966"/>
        <dbReference type="ChEBI" id="CHEBI:456215"/>
        <dbReference type="EC" id="6.3.2.1"/>
    </reaction>
</comment>
<evidence type="ECO:0000256" key="7">
    <source>
        <dbReference type="ARBA" id="ARBA00022741"/>
    </source>
</evidence>
<dbReference type="Pfam" id="PF02569">
    <property type="entry name" value="Pantoate_ligase"/>
    <property type="match status" value="1"/>
</dbReference>
<gene>
    <name evidence="12" type="ORF">CEPIT_LOCUS5033</name>
</gene>
<dbReference type="GO" id="GO:0005524">
    <property type="term" value="F:ATP binding"/>
    <property type="evidence" value="ECO:0007669"/>
    <property type="project" value="UniProtKB-KW"/>
</dbReference>
<protein>
    <recommendedName>
        <fullName evidence="4">Pantoate--beta-alanine ligase</fullName>
        <ecNumber evidence="3">6.3.2.1</ecNumber>
    </recommendedName>
    <alternativeName>
        <fullName evidence="10">Pantoate-activating enzyme</fullName>
    </alternativeName>
    <alternativeName>
        <fullName evidence="9">Pantothenate synthetase</fullName>
    </alternativeName>
</protein>
<dbReference type="PANTHER" id="PTHR21299">
    <property type="entry name" value="CYTIDYLATE KINASE/PANTOATE-BETA-ALANINE LIGASE"/>
    <property type="match status" value="1"/>
</dbReference>
<accession>A0AAV0CCW7</accession>
<dbReference type="GO" id="GO:0015940">
    <property type="term" value="P:pantothenate biosynthetic process"/>
    <property type="evidence" value="ECO:0007669"/>
    <property type="project" value="UniProtKB-KW"/>
</dbReference>
<name>A0AAV0CCW7_9ASTE</name>
<keyword evidence="6" id="KW-0566">Pantothenate biosynthesis</keyword>
<keyword evidence="5" id="KW-0436">Ligase</keyword>
<sequence>MREDDGLAMSSRNVRLSPDERKQALSISLALSKAKLEAEVGRKDNCKELRSLVIQSVEKAGGRVDYAEIVDLESLEPAEVIKMPVVFCVAAWFGNVRLIDNIEINAS</sequence>
<evidence type="ECO:0000313" key="13">
    <source>
        <dbReference type="Proteomes" id="UP001152523"/>
    </source>
</evidence>
<comment type="caution">
    <text evidence="12">The sequence shown here is derived from an EMBL/GenBank/DDBJ whole genome shotgun (WGS) entry which is preliminary data.</text>
</comment>
<dbReference type="SUPFAM" id="SSF52374">
    <property type="entry name" value="Nucleotidylyl transferase"/>
    <property type="match status" value="1"/>
</dbReference>
<comment type="pathway">
    <text evidence="1">Cofactor biosynthesis; (R)-pantothenate biosynthesis; (R)-pantothenate from (R)-pantoate and beta-alanine: step 1/1.</text>
</comment>
<evidence type="ECO:0000256" key="5">
    <source>
        <dbReference type="ARBA" id="ARBA00022598"/>
    </source>
</evidence>
<evidence type="ECO:0000313" key="12">
    <source>
        <dbReference type="EMBL" id="CAH9074393.1"/>
    </source>
</evidence>
<dbReference type="GO" id="GO:0005829">
    <property type="term" value="C:cytosol"/>
    <property type="evidence" value="ECO:0007669"/>
    <property type="project" value="TreeGrafter"/>
</dbReference>
<evidence type="ECO:0000256" key="11">
    <source>
        <dbReference type="ARBA" id="ARBA00048258"/>
    </source>
</evidence>
<keyword evidence="7" id="KW-0547">Nucleotide-binding</keyword>
<comment type="similarity">
    <text evidence="2">Belongs to the pantothenate synthetase family.</text>
</comment>
<dbReference type="GO" id="GO:0004592">
    <property type="term" value="F:pantoate-beta-alanine ligase activity"/>
    <property type="evidence" value="ECO:0007669"/>
    <property type="project" value="UniProtKB-EC"/>
</dbReference>
<proteinExistence type="inferred from homology"/>
<evidence type="ECO:0000256" key="3">
    <source>
        <dbReference type="ARBA" id="ARBA00012219"/>
    </source>
</evidence>
<dbReference type="PANTHER" id="PTHR21299:SF1">
    <property type="entry name" value="PANTOATE--BETA-ALANINE LIGASE"/>
    <property type="match status" value="1"/>
</dbReference>
<evidence type="ECO:0000256" key="8">
    <source>
        <dbReference type="ARBA" id="ARBA00022840"/>
    </source>
</evidence>
<reference evidence="12" key="1">
    <citation type="submission" date="2022-07" db="EMBL/GenBank/DDBJ databases">
        <authorList>
            <person name="Macas J."/>
            <person name="Novak P."/>
            <person name="Neumann P."/>
        </authorList>
    </citation>
    <scope>NUCLEOTIDE SEQUENCE</scope>
</reference>
<dbReference type="InterPro" id="IPR042176">
    <property type="entry name" value="Pantoate_ligase_C"/>
</dbReference>
<evidence type="ECO:0000256" key="10">
    <source>
        <dbReference type="ARBA" id="ARBA00032806"/>
    </source>
</evidence>
<dbReference type="Gene3D" id="3.30.1300.10">
    <property type="entry name" value="Pantoate-beta-alanine ligase, C-terminal domain"/>
    <property type="match status" value="1"/>
</dbReference>
<dbReference type="AlphaFoldDB" id="A0AAV0CCW7"/>
<evidence type="ECO:0000256" key="4">
    <source>
        <dbReference type="ARBA" id="ARBA00015647"/>
    </source>
</evidence>
<dbReference type="EC" id="6.3.2.1" evidence="3"/>
<dbReference type="InterPro" id="IPR003721">
    <property type="entry name" value="Pantoate_ligase"/>
</dbReference>
<evidence type="ECO:0000256" key="9">
    <source>
        <dbReference type="ARBA" id="ARBA00029902"/>
    </source>
</evidence>
<evidence type="ECO:0000256" key="1">
    <source>
        <dbReference type="ARBA" id="ARBA00004990"/>
    </source>
</evidence>
<evidence type="ECO:0000256" key="6">
    <source>
        <dbReference type="ARBA" id="ARBA00022655"/>
    </source>
</evidence>
<dbReference type="EMBL" id="CAMAPF010000026">
    <property type="protein sequence ID" value="CAH9074393.1"/>
    <property type="molecule type" value="Genomic_DNA"/>
</dbReference>
<dbReference type="Proteomes" id="UP001152523">
    <property type="component" value="Unassembled WGS sequence"/>
</dbReference>
<keyword evidence="8" id="KW-0067">ATP-binding</keyword>
<keyword evidence="13" id="KW-1185">Reference proteome</keyword>
<dbReference type="FunFam" id="3.30.1300.10:FF:000001">
    <property type="entry name" value="Pantothenate synthetase"/>
    <property type="match status" value="1"/>
</dbReference>
<evidence type="ECO:0000256" key="2">
    <source>
        <dbReference type="ARBA" id="ARBA00009256"/>
    </source>
</evidence>
<organism evidence="12 13">
    <name type="scientific">Cuscuta epithymum</name>
    <dbReference type="NCBI Taxonomy" id="186058"/>
    <lineage>
        <taxon>Eukaryota</taxon>
        <taxon>Viridiplantae</taxon>
        <taxon>Streptophyta</taxon>
        <taxon>Embryophyta</taxon>
        <taxon>Tracheophyta</taxon>
        <taxon>Spermatophyta</taxon>
        <taxon>Magnoliopsida</taxon>
        <taxon>eudicotyledons</taxon>
        <taxon>Gunneridae</taxon>
        <taxon>Pentapetalae</taxon>
        <taxon>asterids</taxon>
        <taxon>lamiids</taxon>
        <taxon>Solanales</taxon>
        <taxon>Convolvulaceae</taxon>
        <taxon>Cuscuteae</taxon>
        <taxon>Cuscuta</taxon>
        <taxon>Cuscuta subgen. Cuscuta</taxon>
    </lineage>
</organism>